<dbReference type="AlphaFoldDB" id="S2DM12"/>
<name>S2DM12_INDAL</name>
<evidence type="ECO:0000313" key="2">
    <source>
        <dbReference type="Proteomes" id="UP000006073"/>
    </source>
</evidence>
<protein>
    <submittedName>
        <fullName evidence="1">Uncharacterized protein</fullName>
    </submittedName>
</protein>
<gene>
    <name evidence="1" type="ORF">A33Q_0171</name>
</gene>
<proteinExistence type="predicted"/>
<dbReference type="Proteomes" id="UP000006073">
    <property type="component" value="Unassembled WGS sequence"/>
</dbReference>
<reference evidence="1 2" key="1">
    <citation type="journal article" date="2013" name="Genome Announc.">
        <title>Draft Genome Sequence of Indibacter alkaliphilus Strain LW1T, Isolated from Lonar Lake, a Haloalkaline Lake in the Buldana District of Maharashtra, India.</title>
        <authorList>
            <person name="Singh A."/>
            <person name="Kumar Jangir P."/>
            <person name="Sharma R."/>
            <person name="Singh A."/>
            <person name="Kumar Pinnaka A."/>
            <person name="Shivaji S."/>
        </authorList>
    </citation>
    <scope>NUCLEOTIDE SEQUENCE [LARGE SCALE GENOMIC DNA]</scope>
    <source>
        <strain evidence="2">CCUG 57479 / KCTC 22604 / LW1</strain>
    </source>
</reference>
<keyword evidence="2" id="KW-1185">Reference proteome</keyword>
<evidence type="ECO:0000313" key="1">
    <source>
        <dbReference type="EMBL" id="EPA00003.1"/>
    </source>
</evidence>
<organism evidence="1 2">
    <name type="scientific">Indibacter alkaliphilus (strain CCUG 57479 / KCTC 22604 / LW1)</name>
    <dbReference type="NCBI Taxonomy" id="1189612"/>
    <lineage>
        <taxon>Bacteria</taxon>
        <taxon>Pseudomonadati</taxon>
        <taxon>Bacteroidota</taxon>
        <taxon>Cytophagia</taxon>
        <taxon>Cytophagales</taxon>
        <taxon>Cyclobacteriaceae</taxon>
    </lineage>
</organism>
<dbReference type="EMBL" id="ALWO02000006">
    <property type="protein sequence ID" value="EPA00003.1"/>
    <property type="molecule type" value="Genomic_DNA"/>
</dbReference>
<accession>S2DM12</accession>
<comment type="caution">
    <text evidence="1">The sequence shown here is derived from an EMBL/GenBank/DDBJ whole genome shotgun (WGS) entry which is preliminary data.</text>
</comment>
<sequence length="46" mass="5241">MKISLYLTLQEIKPGLSQTLSLSGLDKTFNTNWVVWDQQIAVISFL</sequence>
<dbReference type="STRING" id="1189612.A33Q_0171"/>